<keyword evidence="3" id="KW-1185">Reference proteome</keyword>
<evidence type="ECO:0000313" key="3">
    <source>
        <dbReference type="Proteomes" id="UP000054047"/>
    </source>
</evidence>
<protein>
    <submittedName>
        <fullName evidence="2">Uncharacterized protein</fullName>
    </submittedName>
</protein>
<dbReference type="Proteomes" id="UP000054047">
    <property type="component" value="Unassembled WGS sequence"/>
</dbReference>
<reference evidence="2 3" key="1">
    <citation type="submission" date="2013-12" db="EMBL/GenBank/DDBJ databases">
        <title>Draft genome of the parsitic nematode Ancylostoma duodenale.</title>
        <authorList>
            <person name="Mitreva M."/>
        </authorList>
    </citation>
    <scope>NUCLEOTIDE SEQUENCE [LARGE SCALE GENOMIC DNA]</scope>
    <source>
        <strain evidence="2 3">Zhejiang</strain>
    </source>
</reference>
<gene>
    <name evidence="2" type="ORF">ANCDUO_00924</name>
</gene>
<feature type="compositionally biased region" description="Basic and acidic residues" evidence="1">
    <location>
        <begin position="182"/>
        <end position="196"/>
    </location>
</feature>
<dbReference type="EMBL" id="KN726302">
    <property type="protein sequence ID" value="KIH68733.1"/>
    <property type="molecule type" value="Genomic_DNA"/>
</dbReference>
<feature type="region of interest" description="Disordered" evidence="1">
    <location>
        <begin position="179"/>
        <end position="205"/>
    </location>
</feature>
<sequence length="280" mass="32034">MLTSQERNLKKWRPRIRTSSSATAALPRLNLRPALAPYRTAASSPTTIDSGNTRRQIGIRKKQLIRQCDAIEQILRDYNVPKQPATPTHLTTEEITAFREELSDAQNQLLQIYTNTEQLHSDWSKAQVSDPKEEEIFQQYVEKYGDYTKIIQRAAGVLGNVDELMNAIDADFVKRRLPIPKKHNDAPKPPYSDDRQQGWTRTNQPQTNLTSAMNFVDAFILSRLDLPSFDGRALHSIEGLTLTISKYYIALDILKTRYDDKLPTRHVLFSQLANSPQCDH</sequence>
<proteinExistence type="predicted"/>
<dbReference type="AlphaFoldDB" id="A0A0C2DFF8"/>
<evidence type="ECO:0000313" key="2">
    <source>
        <dbReference type="EMBL" id="KIH68733.1"/>
    </source>
</evidence>
<dbReference type="OrthoDB" id="5839458at2759"/>
<name>A0A0C2DFF8_9BILA</name>
<organism evidence="2 3">
    <name type="scientific">Ancylostoma duodenale</name>
    <dbReference type="NCBI Taxonomy" id="51022"/>
    <lineage>
        <taxon>Eukaryota</taxon>
        <taxon>Metazoa</taxon>
        <taxon>Ecdysozoa</taxon>
        <taxon>Nematoda</taxon>
        <taxon>Chromadorea</taxon>
        <taxon>Rhabditida</taxon>
        <taxon>Rhabditina</taxon>
        <taxon>Rhabditomorpha</taxon>
        <taxon>Strongyloidea</taxon>
        <taxon>Ancylostomatidae</taxon>
        <taxon>Ancylostomatinae</taxon>
        <taxon>Ancylostoma</taxon>
    </lineage>
</organism>
<accession>A0A0C2DFF8</accession>
<evidence type="ECO:0000256" key="1">
    <source>
        <dbReference type="SAM" id="MobiDB-lite"/>
    </source>
</evidence>